<dbReference type="AlphaFoldDB" id="A0A167YTH5"/>
<dbReference type="EMBL" id="AZHD01000002">
    <property type="protein sequence ID" value="OAA66666.1"/>
    <property type="molecule type" value="Genomic_DNA"/>
</dbReference>
<accession>A0A167YTH5</accession>
<gene>
    <name evidence="1" type="ORF">SPI_01242</name>
</gene>
<sequence length="88" mass="10408">MPESQSDVQGDVSKVEFRMNVSDCISKSHSVTHNRLMTRRFIIDIYRSISRWHREAHLVSDADTELPVTMIHPYIRFVAFGLRRQYLE</sequence>
<name>A0A167YTH5_9HYPO</name>
<comment type="caution">
    <text evidence="1">The sequence shown here is derived from an EMBL/GenBank/DDBJ whole genome shotgun (WGS) entry which is preliminary data.</text>
</comment>
<evidence type="ECO:0000313" key="2">
    <source>
        <dbReference type="Proteomes" id="UP000076874"/>
    </source>
</evidence>
<protein>
    <submittedName>
        <fullName evidence="1">Uncharacterized protein</fullName>
    </submittedName>
</protein>
<keyword evidence="2" id="KW-1185">Reference proteome</keyword>
<organism evidence="1 2">
    <name type="scientific">Niveomyces insectorum RCEF 264</name>
    <dbReference type="NCBI Taxonomy" id="1081102"/>
    <lineage>
        <taxon>Eukaryota</taxon>
        <taxon>Fungi</taxon>
        <taxon>Dikarya</taxon>
        <taxon>Ascomycota</taxon>
        <taxon>Pezizomycotina</taxon>
        <taxon>Sordariomycetes</taxon>
        <taxon>Hypocreomycetidae</taxon>
        <taxon>Hypocreales</taxon>
        <taxon>Cordycipitaceae</taxon>
        <taxon>Niveomyces</taxon>
    </lineage>
</organism>
<evidence type="ECO:0000313" key="1">
    <source>
        <dbReference type="EMBL" id="OAA66666.1"/>
    </source>
</evidence>
<reference evidence="1 2" key="1">
    <citation type="journal article" date="2016" name="Genome Biol. Evol.">
        <title>Divergent and convergent evolution of fungal pathogenicity.</title>
        <authorList>
            <person name="Shang Y."/>
            <person name="Xiao G."/>
            <person name="Zheng P."/>
            <person name="Cen K."/>
            <person name="Zhan S."/>
            <person name="Wang C."/>
        </authorList>
    </citation>
    <scope>NUCLEOTIDE SEQUENCE [LARGE SCALE GENOMIC DNA]</scope>
    <source>
        <strain evidence="1 2">RCEF 264</strain>
    </source>
</reference>
<dbReference type="Proteomes" id="UP000076874">
    <property type="component" value="Unassembled WGS sequence"/>
</dbReference>
<proteinExistence type="predicted"/>